<dbReference type="InterPro" id="IPR002241">
    <property type="entry name" value="Glyco_hydro_27"/>
</dbReference>
<comment type="subunit">
    <text evidence="3 10">Homodimer.</text>
</comment>
<dbReference type="Gene3D" id="2.60.40.1180">
    <property type="entry name" value="Golgi alpha-mannosidase II"/>
    <property type="match status" value="1"/>
</dbReference>
<accession>A0ABM5F105</accession>
<proteinExistence type="inferred from homology"/>
<reference evidence="14" key="1">
    <citation type="submission" date="2025-08" db="UniProtKB">
        <authorList>
            <consortium name="RefSeq"/>
        </authorList>
    </citation>
    <scope>IDENTIFICATION</scope>
</reference>
<keyword evidence="13" id="KW-1185">Reference proteome</keyword>
<dbReference type="InterPro" id="IPR035373">
    <property type="entry name" value="Melibiase/NAGA_C"/>
</dbReference>
<dbReference type="PROSITE" id="PS00512">
    <property type="entry name" value="ALPHA_GALACTOSIDASE"/>
    <property type="match status" value="1"/>
</dbReference>
<evidence type="ECO:0000256" key="3">
    <source>
        <dbReference type="ARBA" id="ARBA00011738"/>
    </source>
</evidence>
<evidence type="ECO:0000256" key="1">
    <source>
        <dbReference type="ARBA" id="ARBA00004371"/>
    </source>
</evidence>
<dbReference type="PANTHER" id="PTHR11452">
    <property type="entry name" value="ALPHA-GALACTOSIDASE/ALPHA-N-ACETYLGALACTOSAMINIDASE"/>
    <property type="match status" value="1"/>
</dbReference>
<evidence type="ECO:0000313" key="13">
    <source>
        <dbReference type="Proteomes" id="UP001652642"/>
    </source>
</evidence>
<keyword evidence="6 10" id="KW-1015">Disulfide bond</keyword>
<evidence type="ECO:0000256" key="11">
    <source>
        <dbReference type="SAM" id="Phobius"/>
    </source>
</evidence>
<keyword evidence="5" id="KW-0443">Lipid metabolism</keyword>
<evidence type="ECO:0000256" key="9">
    <source>
        <dbReference type="ARBA" id="ARBA00023295"/>
    </source>
</evidence>
<keyword evidence="11" id="KW-0812">Transmembrane</keyword>
<dbReference type="CDD" id="cd14792">
    <property type="entry name" value="GH27"/>
    <property type="match status" value="1"/>
</dbReference>
<feature type="transmembrane region" description="Helical" evidence="11">
    <location>
        <begin position="21"/>
        <end position="48"/>
    </location>
</feature>
<dbReference type="EC" id="3.2.1.-" evidence="10"/>
<dbReference type="InterPro" id="IPR013785">
    <property type="entry name" value="Aldolase_TIM"/>
</dbReference>
<evidence type="ECO:0000256" key="6">
    <source>
        <dbReference type="ARBA" id="ARBA00023157"/>
    </source>
</evidence>
<dbReference type="InterPro" id="IPR000111">
    <property type="entry name" value="Glyco_hydro_27/36_CS"/>
</dbReference>
<sequence length="441" mass="49146">MILNHWKGAGKELRGRTDVYFSVLCFVCRVAASIMSLFTLGVFLGVAACASSLNNGLLRTPPMGWVPWERFRCNTDCKNDPDNCISERLIKSMADRLAGDGWKRLGYEYVNLDDCWEAPKRDAQGRLQPDPERFPSGIKALADYVHSKGLKFGIYSDLGSATCEHYPGTPLEALDTDARTFAEWGVDLLKLDGCFSNSSTKAIGYPKMSLSLNKTGRPIAFSCSWPAYEGGLPPKVNYTLLGKTCNLWRNYLDIQDSWARLFRIIEWYGDHQDVLQPAAGPGGWNDPDTLIIGDFGLSHEQSKVQVALWAILAAPFFMSCNLQTISEEAKDLLQNPLLIYINQDSLGIQGRRITKSHYFEVWKRPLVDGQYAVAIMNNGTDGMPRPFATTAGLLGISDCPAGYKIYNVLDKLFMGDYRLNDTITSKVAPTGVILMFLRPRC</sequence>
<dbReference type="PANTHER" id="PTHR11452:SF93">
    <property type="entry name" value="ALPHA-GALACTOSIDASE"/>
    <property type="match status" value="1"/>
</dbReference>
<comment type="similarity">
    <text evidence="2 10">Belongs to the glycosyl hydrolase 27 family.</text>
</comment>
<dbReference type="RefSeq" id="XP_072839084.1">
    <property type="nucleotide sequence ID" value="XM_072982983.1"/>
</dbReference>
<dbReference type="SUPFAM" id="SSF51011">
    <property type="entry name" value="Glycosyl hydrolase domain"/>
    <property type="match status" value="1"/>
</dbReference>
<dbReference type="InterPro" id="IPR017853">
    <property type="entry name" value="GH"/>
</dbReference>
<dbReference type="GeneID" id="110087036"/>
<dbReference type="SUPFAM" id="SSF51445">
    <property type="entry name" value="(Trans)glycosidases"/>
    <property type="match status" value="1"/>
</dbReference>
<evidence type="ECO:0000256" key="5">
    <source>
        <dbReference type="ARBA" id="ARBA00023098"/>
    </source>
</evidence>
<dbReference type="Gene3D" id="3.20.20.70">
    <property type="entry name" value="Aldolase class I"/>
    <property type="match status" value="1"/>
</dbReference>
<protein>
    <recommendedName>
        <fullName evidence="10">Alpha-galactosidase</fullName>
        <ecNumber evidence="10">3.2.1.-</ecNumber>
    </recommendedName>
</protein>
<organism evidence="13 14">
    <name type="scientific">Pogona vitticeps</name>
    <name type="common">central bearded dragon</name>
    <dbReference type="NCBI Taxonomy" id="103695"/>
    <lineage>
        <taxon>Eukaryota</taxon>
        <taxon>Metazoa</taxon>
        <taxon>Chordata</taxon>
        <taxon>Craniata</taxon>
        <taxon>Vertebrata</taxon>
        <taxon>Euteleostomi</taxon>
        <taxon>Lepidosauria</taxon>
        <taxon>Squamata</taxon>
        <taxon>Bifurcata</taxon>
        <taxon>Unidentata</taxon>
        <taxon>Episquamata</taxon>
        <taxon>Toxicofera</taxon>
        <taxon>Iguania</taxon>
        <taxon>Acrodonta</taxon>
        <taxon>Agamidae</taxon>
        <taxon>Amphibolurinae</taxon>
        <taxon>Pogona</taxon>
    </lineage>
</organism>
<evidence type="ECO:0000313" key="14">
    <source>
        <dbReference type="RefSeq" id="XP_072839084.1"/>
    </source>
</evidence>
<keyword evidence="11" id="KW-0472">Membrane</keyword>
<keyword evidence="9 10" id="KW-0326">Glycosidase</keyword>
<feature type="domain" description="Alpha galactosidase A C-terminal" evidence="12">
    <location>
        <begin position="347"/>
        <end position="431"/>
    </location>
</feature>
<dbReference type="PRINTS" id="PR00740">
    <property type="entry name" value="GLHYDRLASE27"/>
</dbReference>
<evidence type="ECO:0000256" key="4">
    <source>
        <dbReference type="ARBA" id="ARBA00022801"/>
    </source>
</evidence>
<keyword evidence="11" id="KW-1133">Transmembrane helix</keyword>
<evidence type="ECO:0000256" key="10">
    <source>
        <dbReference type="RuleBase" id="RU361168"/>
    </source>
</evidence>
<name>A0ABM5F105_9SAUR</name>
<dbReference type="Pfam" id="PF16499">
    <property type="entry name" value="Melibiase_2"/>
    <property type="match status" value="1"/>
</dbReference>
<dbReference type="InterPro" id="IPR013780">
    <property type="entry name" value="Glyco_hydro_b"/>
</dbReference>
<keyword evidence="4 10" id="KW-0378">Hydrolase</keyword>
<evidence type="ECO:0000256" key="7">
    <source>
        <dbReference type="ARBA" id="ARBA00023180"/>
    </source>
</evidence>
<dbReference type="Proteomes" id="UP001652642">
    <property type="component" value="Chromosome 13"/>
</dbReference>
<evidence type="ECO:0000256" key="2">
    <source>
        <dbReference type="ARBA" id="ARBA00009743"/>
    </source>
</evidence>
<keyword evidence="7" id="KW-0325">Glycoprotein</keyword>
<comment type="subcellular location">
    <subcellularLocation>
        <location evidence="1">Lysosome</location>
    </subcellularLocation>
</comment>
<evidence type="ECO:0000256" key="8">
    <source>
        <dbReference type="ARBA" id="ARBA00023228"/>
    </source>
</evidence>
<dbReference type="Pfam" id="PF17450">
    <property type="entry name" value="Melibiase_2_C"/>
    <property type="match status" value="1"/>
</dbReference>
<evidence type="ECO:0000259" key="12">
    <source>
        <dbReference type="Pfam" id="PF17450"/>
    </source>
</evidence>
<gene>
    <name evidence="14" type="primary">LOC110087036</name>
</gene>
<keyword evidence="8" id="KW-0458">Lysosome</keyword>